<dbReference type="PANTHER" id="PTHR43027">
    <property type="entry name" value="DOXORUBICIN RESISTANCE ABC TRANSPORTER PERMEASE PROTEIN DRRC-RELATED"/>
    <property type="match status" value="1"/>
</dbReference>
<feature type="transmembrane region" description="Helical" evidence="6">
    <location>
        <begin position="170"/>
        <end position="189"/>
    </location>
</feature>
<dbReference type="PIRSF" id="PIRSF006648">
    <property type="entry name" value="DrrB"/>
    <property type="match status" value="1"/>
</dbReference>
<comment type="caution">
    <text evidence="8">The sequence shown here is derived from an EMBL/GenBank/DDBJ whole genome shotgun (WGS) entry which is preliminary data.</text>
</comment>
<keyword evidence="9" id="KW-1185">Reference proteome</keyword>
<protein>
    <submittedName>
        <fullName evidence="8">ABC transporter permease</fullName>
    </submittedName>
</protein>
<dbReference type="InterPro" id="IPR013525">
    <property type="entry name" value="ABC2_TM"/>
</dbReference>
<feature type="transmembrane region" description="Helical" evidence="6">
    <location>
        <begin position="227"/>
        <end position="245"/>
    </location>
</feature>
<evidence type="ECO:0000313" key="8">
    <source>
        <dbReference type="EMBL" id="GAA3167418.1"/>
    </source>
</evidence>
<sequence>MNGRVLTESGRVELLLLLREPVTLVFALALPIVNVVVLGGVFGDQPDPTGEVFRGVGGSTYYTPAYISLVAASVGLISVPTQLAGYRERGVLRRMRASGLPVAAVLGAQLAVGLGLAAVGAAVVTAFSFLTNDPAPAEDPVGVVVAFLVGTVALILLGILLGAVLPTARAAQGAGVLLWFVLLILGGAGPPPEVLPDAMGTVGALTPLRPLVLALQDPWFSGSWNPGMLAVLAAIGAVSWALASWRLRRD</sequence>
<gene>
    <name evidence="8" type="ORF">GCM10010531_20200</name>
</gene>
<evidence type="ECO:0000256" key="4">
    <source>
        <dbReference type="ARBA" id="ARBA00023136"/>
    </source>
</evidence>
<feature type="transmembrane region" description="Helical" evidence="6">
    <location>
        <begin position="100"/>
        <end position="129"/>
    </location>
</feature>
<keyword evidence="4 6" id="KW-0472">Membrane</keyword>
<keyword evidence="3 6" id="KW-1133">Transmembrane helix</keyword>
<dbReference type="Proteomes" id="UP001499924">
    <property type="component" value="Unassembled WGS sequence"/>
</dbReference>
<keyword evidence="2 6" id="KW-0812">Transmembrane</keyword>
<feature type="transmembrane region" description="Helical" evidence="6">
    <location>
        <begin position="21"/>
        <end position="41"/>
    </location>
</feature>
<name>A0ABP6P4V3_9ACTN</name>
<dbReference type="Pfam" id="PF01061">
    <property type="entry name" value="ABC2_membrane"/>
    <property type="match status" value="1"/>
</dbReference>
<dbReference type="EMBL" id="BAAAVV010000004">
    <property type="protein sequence ID" value="GAA3167418.1"/>
    <property type="molecule type" value="Genomic_DNA"/>
</dbReference>
<reference evidence="9" key="1">
    <citation type="journal article" date="2019" name="Int. J. Syst. Evol. Microbiol.">
        <title>The Global Catalogue of Microorganisms (GCM) 10K type strain sequencing project: providing services to taxonomists for standard genome sequencing and annotation.</title>
        <authorList>
            <consortium name="The Broad Institute Genomics Platform"/>
            <consortium name="The Broad Institute Genome Sequencing Center for Infectious Disease"/>
            <person name="Wu L."/>
            <person name="Ma J."/>
        </authorList>
    </citation>
    <scope>NUCLEOTIDE SEQUENCE [LARGE SCALE GENOMIC DNA]</scope>
    <source>
        <strain evidence="9">JCM 15614</strain>
    </source>
</reference>
<evidence type="ECO:0000313" key="9">
    <source>
        <dbReference type="Proteomes" id="UP001499924"/>
    </source>
</evidence>
<proteinExistence type="predicted"/>
<comment type="subcellular location">
    <subcellularLocation>
        <location evidence="1">Membrane</location>
        <topology evidence="1">Multi-pass membrane protein</topology>
    </subcellularLocation>
</comment>
<dbReference type="InterPro" id="IPR000412">
    <property type="entry name" value="ABC_2_transport"/>
</dbReference>
<organism evidence="8 9">
    <name type="scientific">Blastococcus jejuensis</name>
    <dbReference type="NCBI Taxonomy" id="351224"/>
    <lineage>
        <taxon>Bacteria</taxon>
        <taxon>Bacillati</taxon>
        <taxon>Actinomycetota</taxon>
        <taxon>Actinomycetes</taxon>
        <taxon>Geodermatophilales</taxon>
        <taxon>Geodermatophilaceae</taxon>
        <taxon>Blastococcus</taxon>
    </lineage>
</organism>
<keyword evidence="5" id="KW-0046">Antibiotic resistance</keyword>
<feature type="transmembrane region" description="Helical" evidence="6">
    <location>
        <begin position="61"/>
        <end position="79"/>
    </location>
</feature>
<accession>A0ABP6P4V3</accession>
<dbReference type="InterPro" id="IPR052902">
    <property type="entry name" value="ABC-2_transporter"/>
</dbReference>
<evidence type="ECO:0000256" key="2">
    <source>
        <dbReference type="ARBA" id="ARBA00022692"/>
    </source>
</evidence>
<dbReference type="RefSeq" id="WP_344688717.1">
    <property type="nucleotide sequence ID" value="NZ_BAAAVV010000004.1"/>
</dbReference>
<evidence type="ECO:0000259" key="7">
    <source>
        <dbReference type="Pfam" id="PF01061"/>
    </source>
</evidence>
<dbReference type="PANTHER" id="PTHR43027:SF2">
    <property type="entry name" value="TRANSPORT PERMEASE PROTEIN"/>
    <property type="match status" value="1"/>
</dbReference>
<evidence type="ECO:0000256" key="1">
    <source>
        <dbReference type="ARBA" id="ARBA00004141"/>
    </source>
</evidence>
<feature type="domain" description="ABC-2 type transporter transmembrane" evidence="7">
    <location>
        <begin position="13"/>
        <end position="215"/>
    </location>
</feature>
<feature type="transmembrane region" description="Helical" evidence="6">
    <location>
        <begin position="141"/>
        <end position="163"/>
    </location>
</feature>
<evidence type="ECO:0000256" key="6">
    <source>
        <dbReference type="SAM" id="Phobius"/>
    </source>
</evidence>
<evidence type="ECO:0000256" key="3">
    <source>
        <dbReference type="ARBA" id="ARBA00022989"/>
    </source>
</evidence>
<evidence type="ECO:0000256" key="5">
    <source>
        <dbReference type="ARBA" id="ARBA00023251"/>
    </source>
</evidence>